<proteinExistence type="predicted"/>
<dbReference type="AlphaFoldDB" id="A0AAW2SBT0"/>
<evidence type="ECO:0000256" key="2">
    <source>
        <dbReference type="SAM" id="MobiDB-lite"/>
    </source>
</evidence>
<feature type="compositionally biased region" description="Basic and acidic residues" evidence="2">
    <location>
        <begin position="223"/>
        <end position="239"/>
    </location>
</feature>
<evidence type="ECO:0000259" key="3">
    <source>
        <dbReference type="Pfam" id="PF17919"/>
    </source>
</evidence>
<feature type="region of interest" description="Disordered" evidence="2">
    <location>
        <begin position="215"/>
        <end position="256"/>
    </location>
</feature>
<dbReference type="PANTHER" id="PTHR37984">
    <property type="entry name" value="PROTEIN CBG26694"/>
    <property type="match status" value="1"/>
</dbReference>
<name>A0AAW2SBT0_9LAMI</name>
<feature type="domain" description="Reverse transcriptase/retrotransposon-derived protein RNase H-like" evidence="3">
    <location>
        <begin position="110"/>
        <end position="206"/>
    </location>
</feature>
<organism evidence="4">
    <name type="scientific">Sesamum calycinum</name>
    <dbReference type="NCBI Taxonomy" id="2727403"/>
    <lineage>
        <taxon>Eukaryota</taxon>
        <taxon>Viridiplantae</taxon>
        <taxon>Streptophyta</taxon>
        <taxon>Embryophyta</taxon>
        <taxon>Tracheophyta</taxon>
        <taxon>Spermatophyta</taxon>
        <taxon>Magnoliopsida</taxon>
        <taxon>eudicotyledons</taxon>
        <taxon>Gunneridae</taxon>
        <taxon>Pentapetalae</taxon>
        <taxon>asterids</taxon>
        <taxon>lamiids</taxon>
        <taxon>Lamiales</taxon>
        <taxon>Pedaliaceae</taxon>
        <taxon>Sesamum</taxon>
    </lineage>
</organism>
<evidence type="ECO:0000256" key="1">
    <source>
        <dbReference type="ARBA" id="ARBA00023268"/>
    </source>
</evidence>
<dbReference type="InterPro" id="IPR050951">
    <property type="entry name" value="Retrovirus_Pol_polyprotein"/>
</dbReference>
<gene>
    <name evidence="4" type="ORF">Scaly_0272700</name>
</gene>
<dbReference type="SUPFAM" id="SSF56672">
    <property type="entry name" value="DNA/RNA polymerases"/>
    <property type="match status" value="1"/>
</dbReference>
<reference evidence="4" key="2">
    <citation type="journal article" date="2024" name="Plant">
        <title>Genomic evolution and insights into agronomic trait innovations of Sesamum species.</title>
        <authorList>
            <person name="Miao H."/>
            <person name="Wang L."/>
            <person name="Qu L."/>
            <person name="Liu H."/>
            <person name="Sun Y."/>
            <person name="Le M."/>
            <person name="Wang Q."/>
            <person name="Wei S."/>
            <person name="Zheng Y."/>
            <person name="Lin W."/>
            <person name="Duan Y."/>
            <person name="Cao H."/>
            <person name="Xiong S."/>
            <person name="Wang X."/>
            <person name="Wei L."/>
            <person name="Li C."/>
            <person name="Ma Q."/>
            <person name="Ju M."/>
            <person name="Zhao R."/>
            <person name="Li G."/>
            <person name="Mu C."/>
            <person name="Tian Q."/>
            <person name="Mei H."/>
            <person name="Zhang T."/>
            <person name="Gao T."/>
            <person name="Zhang H."/>
        </authorList>
    </citation>
    <scope>NUCLEOTIDE SEQUENCE</scope>
    <source>
        <strain evidence="4">KEN8</strain>
    </source>
</reference>
<sequence length="256" mass="29128">MLVKSKEARSHVEDLEKTFAILRKYRLKLNPEKCAFGVSGWRFLEFMVTQRGIEANPAKIEAILDMGLPTNINEVQLLTGKMTVFSRFISKSAEGLPFFKTLRKVTDFEWTEEFQQVFEDLKAYLAKLPLLVEPMPGDTLYLYLSSTPQAISFVLVREEDGGQTPIYYASKVLNGAECRYRPIERLALALVTTARKLRRYFFSYPIGVRTNTPLKQVLGRPEASGRLEPPKKRSQKKDPGYSTGMDPPPHKGAEQT</sequence>
<dbReference type="InterPro" id="IPR041577">
    <property type="entry name" value="RT_RNaseH_2"/>
</dbReference>
<dbReference type="Gene3D" id="3.30.70.270">
    <property type="match status" value="2"/>
</dbReference>
<dbReference type="InterPro" id="IPR043128">
    <property type="entry name" value="Rev_trsase/Diguanyl_cyclase"/>
</dbReference>
<comment type="caution">
    <text evidence="4">The sequence shown here is derived from an EMBL/GenBank/DDBJ whole genome shotgun (WGS) entry which is preliminary data.</text>
</comment>
<accession>A0AAW2SBT0</accession>
<evidence type="ECO:0000313" key="4">
    <source>
        <dbReference type="EMBL" id="KAL0389156.1"/>
    </source>
</evidence>
<dbReference type="InterPro" id="IPR043502">
    <property type="entry name" value="DNA/RNA_pol_sf"/>
</dbReference>
<keyword evidence="1" id="KW-0511">Multifunctional enzyme</keyword>
<dbReference type="PANTHER" id="PTHR37984:SF5">
    <property type="entry name" value="PROTEIN NYNRIN-LIKE"/>
    <property type="match status" value="1"/>
</dbReference>
<protein>
    <recommendedName>
        <fullName evidence="3">Reverse transcriptase/retrotransposon-derived protein RNase H-like domain-containing protein</fullName>
    </recommendedName>
</protein>
<reference evidence="4" key="1">
    <citation type="submission" date="2020-06" db="EMBL/GenBank/DDBJ databases">
        <authorList>
            <person name="Li T."/>
            <person name="Hu X."/>
            <person name="Zhang T."/>
            <person name="Song X."/>
            <person name="Zhang H."/>
            <person name="Dai N."/>
            <person name="Sheng W."/>
            <person name="Hou X."/>
            <person name="Wei L."/>
        </authorList>
    </citation>
    <scope>NUCLEOTIDE SEQUENCE</scope>
    <source>
        <strain evidence="4">KEN8</strain>
        <tissue evidence="4">Leaf</tissue>
    </source>
</reference>
<dbReference type="EMBL" id="JACGWM010000002">
    <property type="protein sequence ID" value="KAL0389156.1"/>
    <property type="molecule type" value="Genomic_DNA"/>
</dbReference>
<dbReference type="GO" id="GO:0003824">
    <property type="term" value="F:catalytic activity"/>
    <property type="evidence" value="ECO:0007669"/>
    <property type="project" value="UniProtKB-KW"/>
</dbReference>
<dbReference type="Pfam" id="PF17919">
    <property type="entry name" value="RT_RNaseH_2"/>
    <property type="match status" value="1"/>
</dbReference>